<dbReference type="CDD" id="cd00082">
    <property type="entry name" value="HisKA"/>
    <property type="match status" value="1"/>
</dbReference>
<feature type="domain" description="HAMP" evidence="26">
    <location>
        <begin position="165"/>
        <end position="217"/>
    </location>
</feature>
<evidence type="ECO:0000256" key="24">
    <source>
        <dbReference type="SAM" id="Phobius"/>
    </source>
</evidence>
<keyword evidence="28" id="KW-1185">Reference proteome</keyword>
<dbReference type="EMBL" id="BMMS01000012">
    <property type="protein sequence ID" value="GGO88832.1"/>
    <property type="molecule type" value="Genomic_DNA"/>
</dbReference>
<dbReference type="SMART" id="SM00388">
    <property type="entry name" value="HisKA"/>
    <property type="match status" value="1"/>
</dbReference>
<comment type="catalytic activity">
    <reaction evidence="1">
        <text>ATP + protein L-histidine = ADP + protein N-phospho-L-histidine.</text>
        <dbReference type="EC" id="2.7.13.3"/>
    </reaction>
</comment>
<comment type="cofactor">
    <cofactor evidence="2">
        <name>Mn(2+)</name>
        <dbReference type="ChEBI" id="CHEBI:29035"/>
    </cofactor>
</comment>
<dbReference type="Pfam" id="PF00512">
    <property type="entry name" value="HisKA"/>
    <property type="match status" value="1"/>
</dbReference>
<keyword evidence="15" id="KW-0904">Protein phosphatase</keyword>
<evidence type="ECO:0000256" key="14">
    <source>
        <dbReference type="ARBA" id="ARBA00022842"/>
    </source>
</evidence>
<evidence type="ECO:0000256" key="6">
    <source>
        <dbReference type="ARBA" id="ARBA00022475"/>
    </source>
</evidence>
<keyword evidence="13" id="KW-0067">ATP-binding</keyword>
<dbReference type="InterPro" id="IPR050980">
    <property type="entry name" value="2C_sensor_his_kinase"/>
</dbReference>
<keyword evidence="11 27" id="KW-0418">Kinase</keyword>
<dbReference type="PROSITE" id="PS50885">
    <property type="entry name" value="HAMP"/>
    <property type="match status" value="1"/>
</dbReference>
<accession>A0A917ZPI5</accession>
<gene>
    <name evidence="27" type="ORF">GCM10012280_30550</name>
</gene>
<keyword evidence="12" id="KW-0378">Hydrolase</keyword>
<dbReference type="PANTHER" id="PTHR44936:SF9">
    <property type="entry name" value="SENSOR PROTEIN CREC"/>
    <property type="match status" value="1"/>
</dbReference>
<evidence type="ECO:0000256" key="13">
    <source>
        <dbReference type="ARBA" id="ARBA00022840"/>
    </source>
</evidence>
<name>A0A917ZPI5_9ACTN</name>
<evidence type="ECO:0000256" key="20">
    <source>
        <dbReference type="ARBA" id="ARBA00023211"/>
    </source>
</evidence>
<dbReference type="SMART" id="SM00304">
    <property type="entry name" value="HAMP"/>
    <property type="match status" value="1"/>
</dbReference>
<evidence type="ECO:0000256" key="12">
    <source>
        <dbReference type="ARBA" id="ARBA00022801"/>
    </source>
</evidence>
<keyword evidence="17" id="KW-0902">Two-component regulatory system</keyword>
<evidence type="ECO:0000256" key="15">
    <source>
        <dbReference type="ARBA" id="ARBA00022912"/>
    </source>
</evidence>
<dbReference type="Pfam" id="PF02518">
    <property type="entry name" value="HATPase_c"/>
    <property type="match status" value="1"/>
</dbReference>
<evidence type="ECO:0000256" key="17">
    <source>
        <dbReference type="ARBA" id="ARBA00023012"/>
    </source>
</evidence>
<evidence type="ECO:0000256" key="21">
    <source>
        <dbReference type="ARBA" id="ARBA00040454"/>
    </source>
</evidence>
<feature type="transmembrane region" description="Helical" evidence="24">
    <location>
        <begin position="109"/>
        <end position="129"/>
    </location>
</feature>
<sequence length="451" mass="47256">MRWALVKVSLAVTAMVVLAFALPLGLMVKEMARDRAFTAAERQASALDSALAITTDRDSLKRAVATSDAKIAVHLPKQPVVGHQHASDADLAAASRMGRAARVHVRGGYALLHPLAVGSGAITVVEVFVPDSDVTRGVATAWLVLAGVGIGIIVGSVAVADRLGSRMVLPARSLAEAARGLGRGDLDVRVPEAGPSELRSAAVAFNSMADRVKQLLANEREMAADLSHRLRTPLTVLRLNAASLGAGPAADQTRAAVSQLEREVDQIIRAARHQTPGPGLSSDAAEVIRERMAFWSALAEDQGREVRLAGVGRSTPVPVARPELVAALDAMLGNVFRHTPEGTAFSVDVHTGEEAVILLVSDAGPGIKDPGAALRRGHGAGGEGSTGLGLDIVRRVAESTGGDVTIGRSVLGGAEIRVWLQQGPPTALPDRRGHRMRRRREKAKAPQGVDR</sequence>
<dbReference type="PANTHER" id="PTHR44936">
    <property type="entry name" value="SENSOR PROTEIN CREC"/>
    <property type="match status" value="1"/>
</dbReference>
<comment type="subcellular location">
    <subcellularLocation>
        <location evidence="4">Cell membrane</location>
        <topology evidence="4">Multi-pass membrane protein</topology>
    </subcellularLocation>
</comment>
<evidence type="ECO:0000256" key="4">
    <source>
        <dbReference type="ARBA" id="ARBA00004651"/>
    </source>
</evidence>
<dbReference type="InterPro" id="IPR003661">
    <property type="entry name" value="HisK_dim/P_dom"/>
</dbReference>
<evidence type="ECO:0000256" key="18">
    <source>
        <dbReference type="ARBA" id="ARBA00023016"/>
    </source>
</evidence>
<keyword evidence="24" id="KW-0472">Membrane</keyword>
<dbReference type="SUPFAM" id="SSF55874">
    <property type="entry name" value="ATPase domain of HSP90 chaperone/DNA topoisomerase II/histidine kinase"/>
    <property type="match status" value="1"/>
</dbReference>
<keyword evidence="19" id="KW-0843">Virulence</keyword>
<evidence type="ECO:0000256" key="2">
    <source>
        <dbReference type="ARBA" id="ARBA00001936"/>
    </source>
</evidence>
<comment type="cofactor">
    <cofactor evidence="3">
        <name>Mg(2+)</name>
        <dbReference type="ChEBI" id="CHEBI:18420"/>
    </cofactor>
</comment>
<evidence type="ECO:0000313" key="28">
    <source>
        <dbReference type="Proteomes" id="UP000641932"/>
    </source>
</evidence>
<dbReference type="Proteomes" id="UP000641932">
    <property type="component" value="Unassembled WGS sequence"/>
</dbReference>
<dbReference type="Gene3D" id="3.30.565.10">
    <property type="entry name" value="Histidine kinase-like ATPase, C-terminal domain"/>
    <property type="match status" value="1"/>
</dbReference>
<evidence type="ECO:0000256" key="5">
    <source>
        <dbReference type="ARBA" id="ARBA00012438"/>
    </source>
</evidence>
<feature type="transmembrane region" description="Helical" evidence="24">
    <location>
        <begin position="141"/>
        <end position="160"/>
    </location>
</feature>
<reference evidence="27" key="1">
    <citation type="journal article" date="2014" name="Int. J. Syst. Evol. Microbiol.">
        <title>Complete genome sequence of Corynebacterium casei LMG S-19264T (=DSM 44701T), isolated from a smear-ripened cheese.</title>
        <authorList>
            <consortium name="US DOE Joint Genome Institute (JGI-PGF)"/>
            <person name="Walter F."/>
            <person name="Albersmeier A."/>
            <person name="Kalinowski J."/>
            <person name="Ruckert C."/>
        </authorList>
    </citation>
    <scope>NUCLEOTIDE SEQUENCE</scope>
    <source>
        <strain evidence="27">CGMCC 4.7201</strain>
    </source>
</reference>
<dbReference type="SUPFAM" id="SSF47384">
    <property type="entry name" value="Homodimeric domain of signal transducing histidine kinase"/>
    <property type="match status" value="1"/>
</dbReference>
<dbReference type="InterPro" id="IPR005467">
    <property type="entry name" value="His_kinase_dom"/>
</dbReference>
<dbReference type="GO" id="GO:0000155">
    <property type="term" value="F:phosphorelay sensor kinase activity"/>
    <property type="evidence" value="ECO:0007669"/>
    <property type="project" value="InterPro"/>
</dbReference>
<dbReference type="PRINTS" id="PR00344">
    <property type="entry name" value="BCTRLSENSOR"/>
</dbReference>
<dbReference type="AlphaFoldDB" id="A0A917ZPI5"/>
<dbReference type="InterPro" id="IPR003660">
    <property type="entry name" value="HAMP_dom"/>
</dbReference>
<dbReference type="GO" id="GO:0005524">
    <property type="term" value="F:ATP binding"/>
    <property type="evidence" value="ECO:0007669"/>
    <property type="project" value="UniProtKB-KW"/>
</dbReference>
<dbReference type="CDD" id="cd06225">
    <property type="entry name" value="HAMP"/>
    <property type="match status" value="1"/>
</dbReference>
<evidence type="ECO:0000259" key="26">
    <source>
        <dbReference type="PROSITE" id="PS50885"/>
    </source>
</evidence>
<dbReference type="InterPro" id="IPR003594">
    <property type="entry name" value="HATPase_dom"/>
</dbReference>
<keyword evidence="18" id="KW-0346">Stress response</keyword>
<dbReference type="Pfam" id="PF00672">
    <property type="entry name" value="HAMP"/>
    <property type="match status" value="1"/>
</dbReference>
<evidence type="ECO:0000256" key="9">
    <source>
        <dbReference type="ARBA" id="ARBA00022692"/>
    </source>
</evidence>
<dbReference type="Gene3D" id="1.10.8.500">
    <property type="entry name" value="HAMP domain in histidine kinase"/>
    <property type="match status" value="1"/>
</dbReference>
<keyword evidence="6" id="KW-1003">Cell membrane</keyword>
<dbReference type="InterPro" id="IPR004358">
    <property type="entry name" value="Sig_transdc_His_kin-like_C"/>
</dbReference>
<dbReference type="EC" id="2.7.13.3" evidence="5"/>
<dbReference type="SUPFAM" id="SSF158472">
    <property type="entry name" value="HAMP domain-like"/>
    <property type="match status" value="1"/>
</dbReference>
<keyword evidence="14" id="KW-0460">Magnesium</keyword>
<dbReference type="InterPro" id="IPR036097">
    <property type="entry name" value="HisK_dim/P_sf"/>
</dbReference>
<evidence type="ECO:0000256" key="3">
    <source>
        <dbReference type="ARBA" id="ARBA00001946"/>
    </source>
</evidence>
<dbReference type="GO" id="GO:0004721">
    <property type="term" value="F:phosphoprotein phosphatase activity"/>
    <property type="evidence" value="ECO:0007669"/>
    <property type="project" value="UniProtKB-KW"/>
</dbReference>
<protein>
    <recommendedName>
        <fullName evidence="21">Signal transduction histidine-protein kinase/phosphatase MprB</fullName>
        <ecNumber evidence="5">2.7.13.3</ecNumber>
    </recommendedName>
    <alternativeName>
        <fullName evidence="22">Mycobacterial persistence regulator B</fullName>
    </alternativeName>
</protein>
<evidence type="ECO:0000256" key="16">
    <source>
        <dbReference type="ARBA" id="ARBA00022989"/>
    </source>
</evidence>
<evidence type="ECO:0000256" key="1">
    <source>
        <dbReference type="ARBA" id="ARBA00000085"/>
    </source>
</evidence>
<evidence type="ECO:0000256" key="10">
    <source>
        <dbReference type="ARBA" id="ARBA00022741"/>
    </source>
</evidence>
<feature type="transmembrane region" description="Helical" evidence="24">
    <location>
        <begin position="6"/>
        <end position="28"/>
    </location>
</feature>
<dbReference type="Gene3D" id="1.10.287.130">
    <property type="match status" value="1"/>
</dbReference>
<evidence type="ECO:0000256" key="7">
    <source>
        <dbReference type="ARBA" id="ARBA00022553"/>
    </source>
</evidence>
<evidence type="ECO:0000256" key="11">
    <source>
        <dbReference type="ARBA" id="ARBA00022777"/>
    </source>
</evidence>
<keyword evidence="20" id="KW-0464">Manganese</keyword>
<evidence type="ECO:0000256" key="22">
    <source>
        <dbReference type="ARBA" id="ARBA00041776"/>
    </source>
</evidence>
<organism evidence="27 28">
    <name type="scientific">Wenjunlia tyrosinilytica</name>
    <dbReference type="NCBI Taxonomy" id="1544741"/>
    <lineage>
        <taxon>Bacteria</taxon>
        <taxon>Bacillati</taxon>
        <taxon>Actinomycetota</taxon>
        <taxon>Actinomycetes</taxon>
        <taxon>Kitasatosporales</taxon>
        <taxon>Streptomycetaceae</taxon>
        <taxon>Wenjunlia</taxon>
    </lineage>
</organism>
<feature type="region of interest" description="Disordered" evidence="23">
    <location>
        <begin position="422"/>
        <end position="451"/>
    </location>
</feature>
<feature type="domain" description="Histidine kinase" evidence="25">
    <location>
        <begin position="225"/>
        <end position="424"/>
    </location>
</feature>
<comment type="caution">
    <text evidence="27">The sequence shown here is derived from an EMBL/GenBank/DDBJ whole genome shotgun (WGS) entry which is preliminary data.</text>
</comment>
<dbReference type="GO" id="GO:0005886">
    <property type="term" value="C:plasma membrane"/>
    <property type="evidence" value="ECO:0007669"/>
    <property type="project" value="UniProtKB-SubCell"/>
</dbReference>
<keyword evidence="7" id="KW-0597">Phosphoprotein</keyword>
<keyword evidence="8" id="KW-0808">Transferase</keyword>
<keyword evidence="10" id="KW-0547">Nucleotide-binding</keyword>
<evidence type="ECO:0000256" key="23">
    <source>
        <dbReference type="SAM" id="MobiDB-lite"/>
    </source>
</evidence>
<dbReference type="SMART" id="SM00387">
    <property type="entry name" value="HATPase_c"/>
    <property type="match status" value="1"/>
</dbReference>
<dbReference type="InterPro" id="IPR036890">
    <property type="entry name" value="HATPase_C_sf"/>
</dbReference>
<dbReference type="RefSeq" id="WP_189132214.1">
    <property type="nucleotide sequence ID" value="NZ_BMMS01000012.1"/>
</dbReference>
<feature type="compositionally biased region" description="Basic residues" evidence="23">
    <location>
        <begin position="432"/>
        <end position="442"/>
    </location>
</feature>
<reference evidence="27" key="2">
    <citation type="submission" date="2020-09" db="EMBL/GenBank/DDBJ databases">
        <authorList>
            <person name="Sun Q."/>
            <person name="Zhou Y."/>
        </authorList>
    </citation>
    <scope>NUCLEOTIDE SEQUENCE</scope>
    <source>
        <strain evidence="27">CGMCC 4.7201</strain>
    </source>
</reference>
<keyword evidence="9 24" id="KW-0812">Transmembrane</keyword>
<evidence type="ECO:0000313" key="27">
    <source>
        <dbReference type="EMBL" id="GGO88832.1"/>
    </source>
</evidence>
<keyword evidence="16 24" id="KW-1133">Transmembrane helix</keyword>
<evidence type="ECO:0000256" key="8">
    <source>
        <dbReference type="ARBA" id="ARBA00022679"/>
    </source>
</evidence>
<evidence type="ECO:0000259" key="25">
    <source>
        <dbReference type="PROSITE" id="PS50109"/>
    </source>
</evidence>
<dbReference type="PROSITE" id="PS50109">
    <property type="entry name" value="HIS_KIN"/>
    <property type="match status" value="1"/>
</dbReference>
<evidence type="ECO:0000256" key="19">
    <source>
        <dbReference type="ARBA" id="ARBA00023026"/>
    </source>
</evidence>
<proteinExistence type="predicted"/>